<reference evidence="4" key="1">
    <citation type="journal article" date="2015" name="PLoS Genet.">
        <title>The dynamic genome and transcriptome of the human fungal pathogen Blastomyces and close relative Emmonsia.</title>
        <authorList>
            <person name="Munoz J.F."/>
            <person name="Gauthier G.M."/>
            <person name="Desjardins C.A."/>
            <person name="Gallo J.E."/>
            <person name="Holder J."/>
            <person name="Sullivan T.D."/>
            <person name="Marty A.J."/>
            <person name="Carmen J.C."/>
            <person name="Chen Z."/>
            <person name="Ding L."/>
            <person name="Gujja S."/>
            <person name="Magrini V."/>
            <person name="Misas E."/>
            <person name="Mitreva M."/>
            <person name="Priest M."/>
            <person name="Saif S."/>
            <person name="Whiston E.A."/>
            <person name="Young S."/>
            <person name="Zeng Q."/>
            <person name="Goldman W.E."/>
            <person name="Mardis E.R."/>
            <person name="Taylor J.W."/>
            <person name="McEwen J.G."/>
            <person name="Clay O.K."/>
            <person name="Klein B.S."/>
            <person name="Cuomo C.A."/>
        </authorList>
    </citation>
    <scope>NUCLEOTIDE SEQUENCE [LARGE SCALE GENOMIC DNA]</scope>
    <source>
        <strain evidence="4">UAMH 3008</strain>
    </source>
</reference>
<evidence type="ECO:0000256" key="1">
    <source>
        <dbReference type="ARBA" id="ARBA00011961"/>
    </source>
</evidence>
<proteinExistence type="predicted"/>
<dbReference type="OrthoDB" id="5772781at2759"/>
<accession>A0A0G2J241</accession>
<dbReference type="EC" id="2.7.1.172" evidence="1"/>
<comment type="caution">
    <text evidence="3">The sequence shown here is derived from an EMBL/GenBank/DDBJ whole genome shotgun (WGS) entry which is preliminary data.</text>
</comment>
<dbReference type="PANTHER" id="PTHR12149">
    <property type="entry name" value="FRUCTOSAMINE 3 KINASE-RELATED PROTEIN"/>
    <property type="match status" value="1"/>
</dbReference>
<dbReference type="PANTHER" id="PTHR12149:SF8">
    <property type="entry name" value="PROTEIN-RIBULOSAMINE 3-KINASE"/>
    <property type="match status" value="1"/>
</dbReference>
<protein>
    <recommendedName>
        <fullName evidence="1">protein-ribulosamine 3-kinase</fullName>
        <ecNumber evidence="1">2.7.1.172</ecNumber>
    </recommendedName>
</protein>
<dbReference type="EMBL" id="LCZI01000922">
    <property type="protein sequence ID" value="KKZ63769.1"/>
    <property type="molecule type" value="Genomic_DNA"/>
</dbReference>
<name>A0A0G2J241_9EURO</name>
<evidence type="ECO:0000256" key="2">
    <source>
        <dbReference type="ARBA" id="ARBA00048655"/>
    </source>
</evidence>
<gene>
    <name evidence="3" type="ORF">EMCG_01873</name>
</gene>
<evidence type="ECO:0000313" key="4">
    <source>
        <dbReference type="Proteomes" id="UP000034164"/>
    </source>
</evidence>
<dbReference type="Pfam" id="PF03881">
    <property type="entry name" value="Fructosamin_kin"/>
    <property type="match status" value="1"/>
</dbReference>
<dbReference type="AlphaFoldDB" id="A0A0G2J241"/>
<dbReference type="InterPro" id="IPR016477">
    <property type="entry name" value="Fructo-/Ketosamine-3-kinase"/>
</dbReference>
<dbReference type="SUPFAM" id="SSF56112">
    <property type="entry name" value="Protein kinase-like (PK-like)"/>
    <property type="match status" value="1"/>
</dbReference>
<sequence>MPFAQKLAAIHKEPAPIPEGSSRSMFRFLITTYAGRTKQDNMFCSSWAEFYLGKDTQSGRGVLQLDQKYHSCCHGHLNGENEIKPSLVHGDLWSGNKAWGRVENKSVD</sequence>
<evidence type="ECO:0000313" key="3">
    <source>
        <dbReference type="EMBL" id="KKZ63769.1"/>
    </source>
</evidence>
<dbReference type="Gene3D" id="3.90.1200.10">
    <property type="match status" value="1"/>
</dbReference>
<dbReference type="Proteomes" id="UP000034164">
    <property type="component" value="Unassembled WGS sequence"/>
</dbReference>
<dbReference type="VEuPathDB" id="FungiDB:EMCG_01873"/>
<dbReference type="InterPro" id="IPR011009">
    <property type="entry name" value="Kinase-like_dom_sf"/>
</dbReference>
<comment type="catalytic activity">
    <reaction evidence="2">
        <text>N(6)-D-ribulosyl-L-lysyl-[protein] + ATP = N(6)-(3-O-phospho-D-ribulosyl)-L-lysyl-[protein] + ADP + H(+)</text>
        <dbReference type="Rhea" id="RHEA:48432"/>
        <dbReference type="Rhea" id="RHEA-COMP:12103"/>
        <dbReference type="Rhea" id="RHEA-COMP:12104"/>
        <dbReference type="ChEBI" id="CHEBI:15378"/>
        <dbReference type="ChEBI" id="CHEBI:30616"/>
        <dbReference type="ChEBI" id="CHEBI:90418"/>
        <dbReference type="ChEBI" id="CHEBI:90420"/>
        <dbReference type="ChEBI" id="CHEBI:456216"/>
        <dbReference type="EC" id="2.7.1.172"/>
    </reaction>
    <physiologicalReaction direction="left-to-right" evidence="2">
        <dbReference type="Rhea" id="RHEA:48433"/>
    </physiologicalReaction>
</comment>
<organism evidence="3 4">
    <name type="scientific">[Emmonsia] crescens</name>
    <dbReference type="NCBI Taxonomy" id="73230"/>
    <lineage>
        <taxon>Eukaryota</taxon>
        <taxon>Fungi</taxon>
        <taxon>Dikarya</taxon>
        <taxon>Ascomycota</taxon>
        <taxon>Pezizomycotina</taxon>
        <taxon>Eurotiomycetes</taxon>
        <taxon>Eurotiomycetidae</taxon>
        <taxon>Onygenales</taxon>
        <taxon>Ajellomycetaceae</taxon>
        <taxon>Emergomyces</taxon>
    </lineage>
</organism>
<dbReference type="GO" id="GO:0102193">
    <property type="term" value="F:protein-ribulosamine 3-kinase activity"/>
    <property type="evidence" value="ECO:0007669"/>
    <property type="project" value="UniProtKB-EC"/>
</dbReference>